<name>A0A0G0IP90_9BACT</name>
<organism evidence="1 2">
    <name type="scientific">Candidatus Roizmanbacteria bacterium GW2011_GWC2_37_13</name>
    <dbReference type="NCBI Taxonomy" id="1618486"/>
    <lineage>
        <taxon>Bacteria</taxon>
        <taxon>Candidatus Roizmaniibacteriota</taxon>
    </lineage>
</organism>
<evidence type="ECO:0000313" key="1">
    <source>
        <dbReference type="EMBL" id="KKQ25999.1"/>
    </source>
</evidence>
<sequence>MYKPKPMPPFKTLDEEADFWDTHDTSPLMRGEKVALEDLELIEKEKKEVLVIRIQKSIKKKIEEIAKAKGINPTTLSRMWLIEKLTQTKANL</sequence>
<accession>A0A0G0IP90</accession>
<evidence type="ECO:0000313" key="2">
    <source>
        <dbReference type="Proteomes" id="UP000034917"/>
    </source>
</evidence>
<dbReference type="InterPro" id="IPR022148">
    <property type="entry name" value="CopG_antitoxin"/>
</dbReference>
<dbReference type="Pfam" id="PF12441">
    <property type="entry name" value="CopG_antitoxin"/>
    <property type="match status" value="1"/>
</dbReference>
<proteinExistence type="predicted"/>
<comment type="caution">
    <text evidence="1">The sequence shown here is derived from an EMBL/GenBank/DDBJ whole genome shotgun (WGS) entry which is preliminary data.</text>
</comment>
<reference evidence="1 2" key="1">
    <citation type="journal article" date="2015" name="Nature">
        <title>rRNA introns, odd ribosomes, and small enigmatic genomes across a large radiation of phyla.</title>
        <authorList>
            <person name="Brown C.T."/>
            <person name="Hug L.A."/>
            <person name="Thomas B.C."/>
            <person name="Sharon I."/>
            <person name="Castelle C.J."/>
            <person name="Singh A."/>
            <person name="Wilkins M.J."/>
            <person name="Williams K.H."/>
            <person name="Banfield J.F."/>
        </authorList>
    </citation>
    <scope>NUCLEOTIDE SEQUENCE [LARGE SCALE GENOMIC DNA]</scope>
</reference>
<dbReference type="Proteomes" id="UP000034917">
    <property type="component" value="Unassembled WGS sequence"/>
</dbReference>
<dbReference type="AlphaFoldDB" id="A0A0G0IP90"/>
<dbReference type="EMBL" id="LBSV01000004">
    <property type="protein sequence ID" value="KKQ25999.1"/>
    <property type="molecule type" value="Genomic_DNA"/>
</dbReference>
<protein>
    <submittedName>
        <fullName evidence="1">Uncharacterized protein</fullName>
    </submittedName>
</protein>
<gene>
    <name evidence="1" type="ORF">US40_C0004G0034</name>
</gene>